<protein>
    <submittedName>
        <fullName evidence="6">Methyl-accepting chemotaxis protein</fullName>
    </submittedName>
</protein>
<proteinExistence type="inferred from homology"/>
<dbReference type="GO" id="GO:0016020">
    <property type="term" value="C:membrane"/>
    <property type="evidence" value="ECO:0007669"/>
    <property type="project" value="InterPro"/>
</dbReference>
<sequence length="304" mass="34011">MNEMSQLEMVTDELVIRTLQDNLAIIRFGTNRKIAYVNPIFAEVVGYTPQQMIGMPHKNLCFPEFANSIEYEKFWDSLLSGETFHDKIERKDAHGNAIWLEATYMPVWNKNRNEVIGVTKVATDITERQGDLSCVVDDLQKTAQALNIRSSAGIEQSQELLNSMNRIVESSTTNTTTLINLQEQALEIQGIVQTIRKIASQTHMLALNAAIEATHAGEFGRGFNVVAREVRKLSSMVQDSIIEVKKSVDSMSLEVQKISNGTDDVRQSVQQGEEQVNTAMKAFTDIAYSAQILDIQAQKVAKII</sequence>
<name>A0AAX3LWA0_9BACL</name>
<dbReference type="PROSITE" id="PS50112">
    <property type="entry name" value="PAS"/>
    <property type="match status" value="1"/>
</dbReference>
<dbReference type="Pfam" id="PF08448">
    <property type="entry name" value="PAS_4"/>
    <property type="match status" value="1"/>
</dbReference>
<dbReference type="InterPro" id="IPR000014">
    <property type="entry name" value="PAS"/>
</dbReference>
<evidence type="ECO:0000259" key="5">
    <source>
        <dbReference type="PROSITE" id="PS50112"/>
    </source>
</evidence>
<dbReference type="InterPro" id="IPR004090">
    <property type="entry name" value="Chemotax_Me-accpt_rcpt"/>
</dbReference>
<dbReference type="GO" id="GO:0006935">
    <property type="term" value="P:chemotaxis"/>
    <property type="evidence" value="ECO:0007669"/>
    <property type="project" value="InterPro"/>
</dbReference>
<feature type="domain" description="Methyl-accepting transducer" evidence="4">
    <location>
        <begin position="136"/>
        <end position="304"/>
    </location>
</feature>
<organism evidence="6 7">
    <name type="scientific">Paenibacillus kyungheensis</name>
    <dbReference type="NCBI Taxonomy" id="1452732"/>
    <lineage>
        <taxon>Bacteria</taxon>
        <taxon>Bacillati</taxon>
        <taxon>Bacillota</taxon>
        <taxon>Bacilli</taxon>
        <taxon>Bacillales</taxon>
        <taxon>Paenibacillaceae</taxon>
        <taxon>Paenibacillus</taxon>
    </lineage>
</organism>
<dbReference type="SUPFAM" id="SSF58104">
    <property type="entry name" value="Methyl-accepting chemotaxis protein (MCP) signaling domain"/>
    <property type="match status" value="1"/>
</dbReference>
<evidence type="ECO:0000256" key="2">
    <source>
        <dbReference type="ARBA" id="ARBA00029447"/>
    </source>
</evidence>
<reference evidence="6 7" key="1">
    <citation type="submission" date="2023-02" db="EMBL/GenBank/DDBJ databases">
        <title>Genome sequence of Paenibacillus kyungheensis KACC 18744.</title>
        <authorList>
            <person name="Kim S."/>
            <person name="Heo J."/>
            <person name="Kwon S.-W."/>
        </authorList>
    </citation>
    <scope>NUCLEOTIDE SEQUENCE [LARGE SCALE GENOMIC DNA]</scope>
    <source>
        <strain evidence="6 7">KACC 18744</strain>
    </source>
</reference>
<dbReference type="Gene3D" id="1.10.287.950">
    <property type="entry name" value="Methyl-accepting chemotaxis protein"/>
    <property type="match status" value="1"/>
</dbReference>
<dbReference type="NCBIfam" id="TIGR00229">
    <property type="entry name" value="sensory_box"/>
    <property type="match status" value="1"/>
</dbReference>
<evidence type="ECO:0000256" key="1">
    <source>
        <dbReference type="ARBA" id="ARBA00023224"/>
    </source>
</evidence>
<evidence type="ECO:0000259" key="4">
    <source>
        <dbReference type="PROSITE" id="PS50111"/>
    </source>
</evidence>
<dbReference type="InterPro" id="IPR004089">
    <property type="entry name" value="MCPsignal_dom"/>
</dbReference>
<evidence type="ECO:0000313" key="7">
    <source>
        <dbReference type="Proteomes" id="UP001220509"/>
    </source>
</evidence>
<dbReference type="GO" id="GO:0004888">
    <property type="term" value="F:transmembrane signaling receptor activity"/>
    <property type="evidence" value="ECO:0007669"/>
    <property type="project" value="InterPro"/>
</dbReference>
<dbReference type="EMBL" id="CP117416">
    <property type="protein sequence ID" value="WCT54154.1"/>
    <property type="molecule type" value="Genomic_DNA"/>
</dbReference>
<dbReference type="Gene3D" id="3.30.450.20">
    <property type="entry name" value="PAS domain"/>
    <property type="match status" value="1"/>
</dbReference>
<evidence type="ECO:0000313" key="6">
    <source>
        <dbReference type="EMBL" id="WCT54154.1"/>
    </source>
</evidence>
<feature type="domain" description="PAS" evidence="5">
    <location>
        <begin position="25"/>
        <end position="54"/>
    </location>
</feature>
<dbReference type="RefSeq" id="WP_273612697.1">
    <property type="nucleotide sequence ID" value="NZ_CP117416.1"/>
</dbReference>
<dbReference type="InterPro" id="IPR013656">
    <property type="entry name" value="PAS_4"/>
</dbReference>
<dbReference type="CDD" id="cd00130">
    <property type="entry name" value="PAS"/>
    <property type="match status" value="1"/>
</dbReference>
<dbReference type="Proteomes" id="UP001220509">
    <property type="component" value="Chromosome"/>
</dbReference>
<dbReference type="SMART" id="SM00283">
    <property type="entry name" value="MA"/>
    <property type="match status" value="1"/>
</dbReference>
<keyword evidence="7" id="KW-1185">Reference proteome</keyword>
<dbReference type="PANTHER" id="PTHR32089">
    <property type="entry name" value="METHYL-ACCEPTING CHEMOTAXIS PROTEIN MCPB"/>
    <property type="match status" value="1"/>
</dbReference>
<accession>A0AAX3LWA0</accession>
<dbReference type="PRINTS" id="PR00260">
    <property type="entry name" value="CHEMTRNSDUCR"/>
</dbReference>
<dbReference type="SUPFAM" id="SSF55785">
    <property type="entry name" value="PYP-like sensor domain (PAS domain)"/>
    <property type="match status" value="1"/>
</dbReference>
<dbReference type="InterPro" id="IPR035965">
    <property type="entry name" value="PAS-like_dom_sf"/>
</dbReference>
<dbReference type="GO" id="GO:0007165">
    <property type="term" value="P:signal transduction"/>
    <property type="evidence" value="ECO:0007669"/>
    <property type="project" value="UniProtKB-KW"/>
</dbReference>
<dbReference type="AlphaFoldDB" id="A0AAX3LWA0"/>
<dbReference type="PROSITE" id="PS50111">
    <property type="entry name" value="CHEMOTAXIS_TRANSDUC_2"/>
    <property type="match status" value="1"/>
</dbReference>
<dbReference type="Pfam" id="PF00015">
    <property type="entry name" value="MCPsignal"/>
    <property type="match status" value="1"/>
</dbReference>
<evidence type="ECO:0000256" key="3">
    <source>
        <dbReference type="PROSITE-ProRule" id="PRU00284"/>
    </source>
</evidence>
<dbReference type="KEGG" id="pka:PQ456_13165"/>
<comment type="similarity">
    <text evidence="2">Belongs to the methyl-accepting chemotaxis (MCP) protein family.</text>
</comment>
<dbReference type="PANTHER" id="PTHR32089:SF112">
    <property type="entry name" value="LYSOZYME-LIKE PROTEIN-RELATED"/>
    <property type="match status" value="1"/>
</dbReference>
<gene>
    <name evidence="6" type="ORF">PQ456_13165</name>
</gene>
<keyword evidence="1 3" id="KW-0807">Transducer</keyword>